<dbReference type="GO" id="GO:0005375">
    <property type="term" value="F:copper ion transmembrane transporter activity"/>
    <property type="evidence" value="ECO:0007669"/>
    <property type="project" value="UniProtKB-UniRule"/>
</dbReference>
<dbReference type="InterPro" id="IPR007274">
    <property type="entry name" value="Cop_transporter"/>
</dbReference>
<proteinExistence type="inferred from homology"/>
<comment type="subcellular location">
    <subcellularLocation>
        <location evidence="4">Membrane</location>
        <topology evidence="4">Multi-pass membrane protein</topology>
    </subcellularLocation>
</comment>
<comment type="caution">
    <text evidence="6">The sequence shown here is derived from an EMBL/GenBank/DDBJ whole genome shotgun (WGS) entry which is preliminary data.</text>
</comment>
<keyword evidence="2 4" id="KW-1133">Transmembrane helix</keyword>
<feature type="transmembrane region" description="Helical" evidence="4">
    <location>
        <begin position="67"/>
        <end position="87"/>
    </location>
</feature>
<evidence type="ECO:0000256" key="5">
    <source>
        <dbReference type="SAM" id="MobiDB-lite"/>
    </source>
</evidence>
<gene>
    <name evidence="6" type="ORF">EGW08_018559</name>
</gene>
<keyword evidence="7" id="KW-1185">Reference proteome</keyword>
<dbReference type="PANTHER" id="PTHR12483">
    <property type="entry name" value="SOLUTE CARRIER FAMILY 31 COPPER TRANSPORTERS"/>
    <property type="match status" value="1"/>
</dbReference>
<dbReference type="Pfam" id="PF04145">
    <property type="entry name" value="Ctr"/>
    <property type="match status" value="2"/>
</dbReference>
<dbReference type="EMBL" id="RQTK01000911">
    <property type="protein sequence ID" value="RUS73677.1"/>
    <property type="molecule type" value="Genomic_DNA"/>
</dbReference>
<evidence type="ECO:0000313" key="7">
    <source>
        <dbReference type="Proteomes" id="UP000271974"/>
    </source>
</evidence>
<dbReference type="PANTHER" id="PTHR12483:SF115">
    <property type="entry name" value="COPPER TRANSPORT PROTEIN"/>
    <property type="match status" value="1"/>
</dbReference>
<sequence length="243" mass="27099">YSRWTLNVHVTFEEDSEHSSTLDICVTSCQRKEVCFKLFNMHKSTFHTDFGDTLLFPSWVLYGKKETYLSCLLVVVLGIVYQGVKFARQQYGRKCHNLNCKRYILTRAHMLQTLLYVLQFVGGYVLMLSAMTYNVWLLVAVVLGFGLGYFFFGWGEYEETAGVIPVPASAVCGQRCGSGARSSGRAYAQGYRSGLMGLKAPTSSASATQELLPLSKSEDEVRDSLNQPSSSDYNNCNCGTSKV</sequence>
<feature type="region of interest" description="Disordered" evidence="5">
    <location>
        <begin position="204"/>
        <end position="243"/>
    </location>
</feature>
<evidence type="ECO:0000256" key="3">
    <source>
        <dbReference type="ARBA" id="ARBA00023136"/>
    </source>
</evidence>
<feature type="transmembrane region" description="Helical" evidence="4">
    <location>
        <begin position="108"/>
        <end position="127"/>
    </location>
</feature>
<keyword evidence="3 4" id="KW-0472">Membrane</keyword>
<keyword evidence="1 4" id="KW-0812">Transmembrane</keyword>
<keyword evidence="4" id="KW-0187">Copper transport</keyword>
<feature type="transmembrane region" description="Helical" evidence="4">
    <location>
        <begin position="133"/>
        <end position="152"/>
    </location>
</feature>
<feature type="compositionally biased region" description="Polar residues" evidence="5">
    <location>
        <begin position="224"/>
        <end position="243"/>
    </location>
</feature>
<dbReference type="GO" id="GO:0016020">
    <property type="term" value="C:membrane"/>
    <property type="evidence" value="ECO:0007669"/>
    <property type="project" value="UniProtKB-SubCell"/>
</dbReference>
<evidence type="ECO:0000256" key="1">
    <source>
        <dbReference type="ARBA" id="ARBA00022692"/>
    </source>
</evidence>
<feature type="non-terminal residue" evidence="6">
    <location>
        <position position="1"/>
    </location>
</feature>
<accession>A0A3S0ZFE5</accession>
<keyword evidence="4" id="KW-0186">Copper</keyword>
<evidence type="ECO:0000256" key="2">
    <source>
        <dbReference type="ARBA" id="ARBA00022989"/>
    </source>
</evidence>
<dbReference type="AlphaFoldDB" id="A0A3S0ZFE5"/>
<organism evidence="6 7">
    <name type="scientific">Elysia chlorotica</name>
    <name type="common">Eastern emerald elysia</name>
    <name type="synonym">Sea slug</name>
    <dbReference type="NCBI Taxonomy" id="188477"/>
    <lineage>
        <taxon>Eukaryota</taxon>
        <taxon>Metazoa</taxon>
        <taxon>Spiralia</taxon>
        <taxon>Lophotrochozoa</taxon>
        <taxon>Mollusca</taxon>
        <taxon>Gastropoda</taxon>
        <taxon>Heterobranchia</taxon>
        <taxon>Euthyneura</taxon>
        <taxon>Panpulmonata</taxon>
        <taxon>Sacoglossa</taxon>
        <taxon>Placobranchoidea</taxon>
        <taxon>Plakobranchidae</taxon>
        <taxon>Elysia</taxon>
    </lineage>
</organism>
<evidence type="ECO:0000313" key="6">
    <source>
        <dbReference type="EMBL" id="RUS73677.1"/>
    </source>
</evidence>
<comment type="similarity">
    <text evidence="4">Belongs to the copper transporter (Ctr) (TC 1.A.56) family. SLC31A subfamily.</text>
</comment>
<dbReference type="OrthoDB" id="161814at2759"/>
<evidence type="ECO:0000256" key="4">
    <source>
        <dbReference type="RuleBase" id="RU367022"/>
    </source>
</evidence>
<keyword evidence="4" id="KW-0406">Ion transport</keyword>
<reference evidence="6 7" key="1">
    <citation type="submission" date="2019-01" db="EMBL/GenBank/DDBJ databases">
        <title>A draft genome assembly of the solar-powered sea slug Elysia chlorotica.</title>
        <authorList>
            <person name="Cai H."/>
            <person name="Li Q."/>
            <person name="Fang X."/>
            <person name="Li J."/>
            <person name="Curtis N.E."/>
            <person name="Altenburger A."/>
            <person name="Shibata T."/>
            <person name="Feng M."/>
            <person name="Maeda T."/>
            <person name="Schwartz J.A."/>
            <person name="Shigenobu S."/>
            <person name="Lundholm N."/>
            <person name="Nishiyama T."/>
            <person name="Yang H."/>
            <person name="Hasebe M."/>
            <person name="Li S."/>
            <person name="Pierce S.K."/>
            <person name="Wang J."/>
        </authorList>
    </citation>
    <scope>NUCLEOTIDE SEQUENCE [LARGE SCALE GENOMIC DNA]</scope>
    <source>
        <strain evidence="6">EC2010</strain>
        <tissue evidence="6">Whole organism of an adult</tissue>
    </source>
</reference>
<keyword evidence="4" id="KW-0813">Transport</keyword>
<dbReference type="Proteomes" id="UP000271974">
    <property type="component" value="Unassembled WGS sequence"/>
</dbReference>
<protein>
    <recommendedName>
        <fullName evidence="4">Copper transport protein</fullName>
    </recommendedName>
</protein>
<name>A0A3S0ZFE5_ELYCH</name>